<dbReference type="EMBL" id="JABFCR010000008">
    <property type="protein sequence ID" value="NNU33353.1"/>
    <property type="molecule type" value="Genomic_DNA"/>
</dbReference>
<comment type="caution">
    <text evidence="1">The sequence shown here is derived from an EMBL/GenBank/DDBJ whole genome shotgun (WGS) entry which is preliminary data.</text>
</comment>
<sequence length="105" mass="11629">MSKLITLNSFFISVWLPVSVSACNNSGDPLINKQPTHGYTSEINKLIAAGSRVESTSNDSLQLIAARLYEINKASDSKQALVYAELFETKYYWQGADHKKAMTTP</sequence>
<name>A0ABX1W097_9SPHI</name>
<evidence type="ECO:0000313" key="2">
    <source>
        <dbReference type="Proteomes" id="UP000566071"/>
    </source>
</evidence>
<dbReference type="RefSeq" id="WP_175269049.1">
    <property type="nucleotide sequence ID" value="NZ_JABFCR010000008.1"/>
</dbReference>
<reference evidence="1 2" key="1">
    <citation type="submission" date="2020-05" db="EMBL/GenBank/DDBJ databases">
        <authorList>
            <person name="Khan S.A."/>
            <person name="Jeon C.O."/>
            <person name="Chun B.H."/>
        </authorList>
    </citation>
    <scope>NUCLEOTIDE SEQUENCE [LARGE SCALE GENOMIC DNA]</scope>
    <source>
        <strain evidence="1 2">S1162</strain>
    </source>
</reference>
<proteinExistence type="predicted"/>
<evidence type="ECO:0000313" key="1">
    <source>
        <dbReference type="EMBL" id="NNU33353.1"/>
    </source>
</evidence>
<gene>
    <name evidence="1" type="ORF">HK413_02770</name>
</gene>
<dbReference type="Proteomes" id="UP000566071">
    <property type="component" value="Unassembled WGS sequence"/>
</dbReference>
<organism evidence="1 2">
    <name type="scientific">Mucilaginibacter humi</name>
    <dbReference type="NCBI Taxonomy" id="2732510"/>
    <lineage>
        <taxon>Bacteria</taxon>
        <taxon>Pseudomonadati</taxon>
        <taxon>Bacteroidota</taxon>
        <taxon>Sphingobacteriia</taxon>
        <taxon>Sphingobacteriales</taxon>
        <taxon>Sphingobacteriaceae</taxon>
        <taxon>Mucilaginibacter</taxon>
    </lineage>
</organism>
<protein>
    <recommendedName>
        <fullName evidence="3">SusD-like N-terminal domain-containing protein</fullName>
    </recommendedName>
</protein>
<dbReference type="PROSITE" id="PS51257">
    <property type="entry name" value="PROKAR_LIPOPROTEIN"/>
    <property type="match status" value="1"/>
</dbReference>
<evidence type="ECO:0008006" key="3">
    <source>
        <dbReference type="Google" id="ProtNLM"/>
    </source>
</evidence>
<accession>A0ABX1W097</accession>
<keyword evidence="2" id="KW-1185">Reference proteome</keyword>